<proteinExistence type="predicted"/>
<dbReference type="InterPro" id="IPR018289">
    <property type="entry name" value="MULE_transposase_dom"/>
</dbReference>
<evidence type="ECO:0000313" key="3">
    <source>
        <dbReference type="Proteomes" id="UP000245591"/>
    </source>
</evidence>
<protein>
    <recommendedName>
        <fullName evidence="1">MULE transposase domain-containing protein</fullName>
    </recommendedName>
</protein>
<reference evidence="2 3" key="1">
    <citation type="journal article" date="2018" name="MBio">
        <title>Comparative Genomics Reveals the Core Gene Toolbox for the Fungus-Insect Symbiosis.</title>
        <authorList>
            <person name="Wang Y."/>
            <person name="Stata M."/>
            <person name="Wang W."/>
            <person name="Stajich J.E."/>
            <person name="White M.M."/>
            <person name="Moncalvo J.M."/>
        </authorList>
    </citation>
    <scope>NUCLEOTIDE SEQUENCE [LARGE SCALE GENOMIC DNA]</scope>
    <source>
        <strain evidence="2 3">AUS-126-30</strain>
    </source>
</reference>
<dbReference type="AlphaFoldDB" id="A0A2U1IX49"/>
<evidence type="ECO:0000313" key="2">
    <source>
        <dbReference type="EMBL" id="PVZ97389.1"/>
    </source>
</evidence>
<keyword evidence="3" id="KW-1185">Reference proteome</keyword>
<feature type="domain" description="MULE transposase" evidence="1">
    <location>
        <begin position="40"/>
        <end position="96"/>
    </location>
</feature>
<accession>A0A2U1IX49</accession>
<gene>
    <name evidence="2" type="ORF">BB558_006651</name>
</gene>
<organism evidence="2 3">
    <name type="scientific">Smittium angustum</name>
    <dbReference type="NCBI Taxonomy" id="133377"/>
    <lineage>
        <taxon>Eukaryota</taxon>
        <taxon>Fungi</taxon>
        <taxon>Fungi incertae sedis</taxon>
        <taxon>Zoopagomycota</taxon>
        <taxon>Kickxellomycotina</taxon>
        <taxon>Harpellomycetes</taxon>
        <taxon>Harpellales</taxon>
        <taxon>Legeriomycetaceae</taxon>
        <taxon>Smittium</taxon>
    </lineage>
</organism>
<comment type="caution">
    <text evidence="2">The sequence shown here is derived from an EMBL/GenBank/DDBJ whole genome shotgun (WGS) entry which is preliminary data.</text>
</comment>
<sequence>MLPLACLNQAVKLATLQISTNTSYNNFKSYVRTSSKAKLLHIDGTFKLIKGNYLVIFAGVSNVNQSFVPTAIAIVSNDTEASYVWFLNTILKEIKRYNLSWNIENVVADSAQ</sequence>
<evidence type="ECO:0000259" key="1">
    <source>
        <dbReference type="Pfam" id="PF10551"/>
    </source>
</evidence>
<name>A0A2U1IX49_SMIAN</name>
<dbReference type="EMBL" id="MBFU01000847">
    <property type="protein sequence ID" value="PVZ97389.1"/>
    <property type="molecule type" value="Genomic_DNA"/>
</dbReference>
<dbReference type="Proteomes" id="UP000245591">
    <property type="component" value="Unassembled WGS sequence"/>
</dbReference>
<dbReference type="Pfam" id="PF10551">
    <property type="entry name" value="MULE"/>
    <property type="match status" value="1"/>
</dbReference>